<dbReference type="AlphaFoldDB" id="A0A2S0IDY2"/>
<dbReference type="Proteomes" id="UP000239477">
    <property type="component" value="Chromosome"/>
</dbReference>
<dbReference type="OrthoDB" id="8657055at2"/>
<gene>
    <name evidence="1" type="ORF">CLM73_25465</name>
</gene>
<name>A0A2S0IDY2_9BURK</name>
<keyword evidence="2" id="KW-1185">Reference proteome</keyword>
<evidence type="ECO:0000313" key="1">
    <source>
        <dbReference type="EMBL" id="AVJ30178.1"/>
    </source>
</evidence>
<organism evidence="1 2">
    <name type="scientific">Achromobacter spanius</name>
    <dbReference type="NCBI Taxonomy" id="217203"/>
    <lineage>
        <taxon>Bacteria</taxon>
        <taxon>Pseudomonadati</taxon>
        <taxon>Pseudomonadota</taxon>
        <taxon>Betaproteobacteria</taxon>
        <taxon>Burkholderiales</taxon>
        <taxon>Alcaligenaceae</taxon>
        <taxon>Achromobacter</taxon>
    </lineage>
</organism>
<proteinExistence type="predicted"/>
<dbReference type="EMBL" id="CP023270">
    <property type="protein sequence ID" value="AVJ30178.1"/>
    <property type="molecule type" value="Genomic_DNA"/>
</dbReference>
<accession>A0A2S0IDY2</accession>
<sequence>MADCLHMFRGYRVPPETVEQVKQAIIDTRGRVNLDELRAIVRPAMKAVDPWSSTSRADAAACAVDSFLFDAARAGLVTRHMNGWKFPAWWRVKKQPGAACR</sequence>
<dbReference type="RefSeq" id="WP_105240805.1">
    <property type="nucleotide sequence ID" value="NZ_CP023270.1"/>
</dbReference>
<protein>
    <submittedName>
        <fullName evidence="1">Uncharacterized protein</fullName>
    </submittedName>
</protein>
<reference evidence="1 2" key="1">
    <citation type="submission" date="2017-09" db="EMBL/GenBank/DDBJ databases">
        <title>Genomic, metabolic, and phenotypic characteristics of bacterial isolates from the natural microbiome of the model nematode Caenorhabditis elegans.</title>
        <authorList>
            <person name="Zimmermann J."/>
            <person name="Obeng N."/>
            <person name="Yang W."/>
            <person name="Obeng O."/>
            <person name="Kissoyan K."/>
            <person name="Pees B."/>
            <person name="Dirksen P."/>
            <person name="Hoppner M."/>
            <person name="Franke A."/>
            <person name="Rosenstiel P."/>
            <person name="Leippe M."/>
            <person name="Dierking K."/>
            <person name="Kaleta C."/>
            <person name="Schulenburg H."/>
        </authorList>
    </citation>
    <scope>NUCLEOTIDE SEQUENCE [LARGE SCALE GENOMIC DNA]</scope>
    <source>
        <strain evidence="1 2">MYb73</strain>
    </source>
</reference>
<evidence type="ECO:0000313" key="2">
    <source>
        <dbReference type="Proteomes" id="UP000239477"/>
    </source>
</evidence>